<evidence type="ECO:0000256" key="1">
    <source>
        <dbReference type="SAM" id="SignalP"/>
    </source>
</evidence>
<sequence length="125" mass="12920">MRNTVLVAARVTAVAATGFAFATLIGSGTAQADPAECGVQWNAFNATATCHDTDAPAGREYALIVDCWGLHGIPNAFPLYAIGPYSQSSPSIAPTGQAMGNCGTNWGAPSMNVGVITNARVEIYR</sequence>
<dbReference type="Proteomes" id="UP001595914">
    <property type="component" value="Unassembled WGS sequence"/>
</dbReference>
<keyword evidence="3" id="KW-1185">Reference proteome</keyword>
<gene>
    <name evidence="2" type="ORF">ACFO6S_11930</name>
</gene>
<proteinExistence type="predicted"/>
<feature type="chain" id="PRO_5045967013" description="Secreted protein" evidence="1">
    <location>
        <begin position="23"/>
        <end position="125"/>
    </location>
</feature>
<evidence type="ECO:0000313" key="2">
    <source>
        <dbReference type="EMBL" id="MFC4604395.1"/>
    </source>
</evidence>
<dbReference type="RefSeq" id="WP_378417170.1">
    <property type="nucleotide sequence ID" value="NZ_JBHSFO010000005.1"/>
</dbReference>
<evidence type="ECO:0008006" key="4">
    <source>
        <dbReference type="Google" id="ProtNLM"/>
    </source>
</evidence>
<comment type="caution">
    <text evidence="2">The sequence shown here is derived from an EMBL/GenBank/DDBJ whole genome shotgun (WGS) entry which is preliminary data.</text>
</comment>
<protein>
    <recommendedName>
        <fullName evidence="4">Secreted protein</fullName>
    </recommendedName>
</protein>
<feature type="signal peptide" evidence="1">
    <location>
        <begin position="1"/>
        <end position="22"/>
    </location>
</feature>
<evidence type="ECO:0000313" key="3">
    <source>
        <dbReference type="Proteomes" id="UP001595914"/>
    </source>
</evidence>
<reference evidence="3" key="1">
    <citation type="journal article" date="2019" name="Int. J. Syst. Evol. Microbiol.">
        <title>The Global Catalogue of Microorganisms (GCM) 10K type strain sequencing project: providing services to taxonomists for standard genome sequencing and annotation.</title>
        <authorList>
            <consortium name="The Broad Institute Genomics Platform"/>
            <consortium name="The Broad Institute Genome Sequencing Center for Infectious Disease"/>
            <person name="Wu L."/>
            <person name="Ma J."/>
        </authorList>
    </citation>
    <scope>NUCLEOTIDE SEQUENCE [LARGE SCALE GENOMIC DNA]</scope>
    <source>
        <strain evidence="3">CCUG 54520</strain>
    </source>
</reference>
<name>A0ABV9FQR9_9NOCA</name>
<keyword evidence="1" id="KW-0732">Signal</keyword>
<accession>A0ABV9FQR9</accession>
<organism evidence="2 3">
    <name type="scientific">Rhodococcus kronopolitis</name>
    <dbReference type="NCBI Taxonomy" id="1460226"/>
    <lineage>
        <taxon>Bacteria</taxon>
        <taxon>Bacillati</taxon>
        <taxon>Actinomycetota</taxon>
        <taxon>Actinomycetes</taxon>
        <taxon>Mycobacteriales</taxon>
        <taxon>Nocardiaceae</taxon>
        <taxon>Rhodococcus</taxon>
    </lineage>
</organism>
<dbReference type="EMBL" id="JBHSFO010000005">
    <property type="protein sequence ID" value="MFC4604395.1"/>
    <property type="molecule type" value="Genomic_DNA"/>
</dbReference>